<dbReference type="SUPFAM" id="SSF88659">
    <property type="entry name" value="Sigma3 and sigma4 domains of RNA polymerase sigma factors"/>
    <property type="match status" value="1"/>
</dbReference>
<dbReference type="Pfam" id="PF04542">
    <property type="entry name" value="Sigma70_r2"/>
    <property type="match status" value="1"/>
</dbReference>
<evidence type="ECO:0000256" key="5">
    <source>
        <dbReference type="ARBA" id="ARBA00023163"/>
    </source>
</evidence>
<sequence>MNEDIEYRIKRVQAGEIQNYAYIVKEYQRQIFVYCWRLLGSEQEAEEAVQDIFVNAFEKISRYKPTVGFSSWLYKMAYHHCLNLIRRKNLQRKFKLTLFTSADMTSDSAAQVMERQLFSEPLSRALDQLNAEERNLLVLRIFEEKTFGEIGEIMNKSEDAIKKKYGRTKTKLKKIMEPLKEDQKCVSYKTEFKNKA</sequence>
<dbReference type="SUPFAM" id="SSF88946">
    <property type="entry name" value="Sigma2 domain of RNA polymerase sigma factors"/>
    <property type="match status" value="1"/>
</dbReference>
<gene>
    <name evidence="8" type="primary">sigW15</name>
    <name evidence="8" type="ORF">NCTC10343_05479</name>
</gene>
<dbReference type="PANTHER" id="PTHR43133:SF8">
    <property type="entry name" value="RNA POLYMERASE SIGMA FACTOR HI_1459-RELATED"/>
    <property type="match status" value="1"/>
</dbReference>
<evidence type="ECO:0000313" key="9">
    <source>
        <dbReference type="Proteomes" id="UP000254400"/>
    </source>
</evidence>
<dbReference type="EMBL" id="UGSC01000001">
    <property type="protein sequence ID" value="SUA72519.1"/>
    <property type="molecule type" value="Genomic_DNA"/>
</dbReference>
<feature type="domain" description="RNA polymerase sigma-70 region 4" evidence="7">
    <location>
        <begin position="125"/>
        <end position="174"/>
    </location>
</feature>
<dbReference type="InterPro" id="IPR014284">
    <property type="entry name" value="RNA_pol_sigma-70_dom"/>
</dbReference>
<evidence type="ECO:0000259" key="6">
    <source>
        <dbReference type="Pfam" id="PF04542"/>
    </source>
</evidence>
<dbReference type="GeneID" id="93348772"/>
<dbReference type="PANTHER" id="PTHR43133">
    <property type="entry name" value="RNA POLYMERASE ECF-TYPE SIGMA FACTO"/>
    <property type="match status" value="1"/>
</dbReference>
<dbReference type="Gene3D" id="1.10.1740.10">
    <property type="match status" value="1"/>
</dbReference>
<dbReference type="InterPro" id="IPR007630">
    <property type="entry name" value="RNA_pol_sigma70_r4"/>
</dbReference>
<evidence type="ECO:0000256" key="4">
    <source>
        <dbReference type="ARBA" id="ARBA00023125"/>
    </source>
</evidence>
<proteinExistence type="inferred from homology"/>
<dbReference type="InterPro" id="IPR036388">
    <property type="entry name" value="WH-like_DNA-bd_sf"/>
</dbReference>
<dbReference type="InterPro" id="IPR013325">
    <property type="entry name" value="RNA_pol_sigma_r2"/>
</dbReference>
<name>A0A378Y816_PAEPO</name>
<evidence type="ECO:0000256" key="3">
    <source>
        <dbReference type="ARBA" id="ARBA00023082"/>
    </source>
</evidence>
<keyword evidence="2" id="KW-0805">Transcription regulation</keyword>
<dbReference type="Gene3D" id="1.10.10.10">
    <property type="entry name" value="Winged helix-like DNA-binding domain superfamily/Winged helix DNA-binding domain"/>
    <property type="match status" value="1"/>
</dbReference>
<organism evidence="8 9">
    <name type="scientific">Paenibacillus polymyxa</name>
    <name type="common">Bacillus polymyxa</name>
    <dbReference type="NCBI Taxonomy" id="1406"/>
    <lineage>
        <taxon>Bacteria</taxon>
        <taxon>Bacillati</taxon>
        <taxon>Bacillota</taxon>
        <taxon>Bacilli</taxon>
        <taxon>Bacillales</taxon>
        <taxon>Paenibacillaceae</taxon>
        <taxon>Paenibacillus</taxon>
    </lineage>
</organism>
<dbReference type="InterPro" id="IPR007627">
    <property type="entry name" value="RNA_pol_sigma70_r2"/>
</dbReference>
<dbReference type="AlphaFoldDB" id="A0A378Y816"/>
<comment type="similarity">
    <text evidence="1">Belongs to the sigma-70 factor family. ECF subfamily.</text>
</comment>
<reference evidence="8 9" key="1">
    <citation type="submission" date="2018-06" db="EMBL/GenBank/DDBJ databases">
        <authorList>
            <consortium name="Pathogen Informatics"/>
            <person name="Doyle S."/>
        </authorList>
    </citation>
    <scope>NUCLEOTIDE SEQUENCE [LARGE SCALE GENOMIC DNA]</scope>
    <source>
        <strain evidence="8 9">NCTC10343</strain>
    </source>
</reference>
<dbReference type="GO" id="GO:0003677">
    <property type="term" value="F:DNA binding"/>
    <property type="evidence" value="ECO:0007669"/>
    <property type="project" value="UniProtKB-KW"/>
</dbReference>
<dbReference type="InterPro" id="IPR039425">
    <property type="entry name" value="RNA_pol_sigma-70-like"/>
</dbReference>
<dbReference type="RefSeq" id="WP_019689044.1">
    <property type="nucleotide sequence ID" value="NZ_CP036496.1"/>
</dbReference>
<evidence type="ECO:0000313" key="8">
    <source>
        <dbReference type="EMBL" id="SUA72519.1"/>
    </source>
</evidence>
<dbReference type="GO" id="GO:0016987">
    <property type="term" value="F:sigma factor activity"/>
    <property type="evidence" value="ECO:0007669"/>
    <property type="project" value="UniProtKB-KW"/>
</dbReference>
<keyword evidence="3" id="KW-0731">Sigma factor</keyword>
<dbReference type="Pfam" id="PF04545">
    <property type="entry name" value="Sigma70_r4"/>
    <property type="match status" value="1"/>
</dbReference>
<dbReference type="InterPro" id="IPR013324">
    <property type="entry name" value="RNA_pol_sigma_r3/r4-like"/>
</dbReference>
<evidence type="ECO:0000256" key="2">
    <source>
        <dbReference type="ARBA" id="ARBA00023015"/>
    </source>
</evidence>
<dbReference type="NCBIfam" id="TIGR02937">
    <property type="entry name" value="sigma70-ECF"/>
    <property type="match status" value="1"/>
</dbReference>
<evidence type="ECO:0000256" key="1">
    <source>
        <dbReference type="ARBA" id="ARBA00010641"/>
    </source>
</evidence>
<keyword evidence="5" id="KW-0804">Transcription</keyword>
<dbReference type="Proteomes" id="UP000254400">
    <property type="component" value="Unassembled WGS sequence"/>
</dbReference>
<accession>A0A378Y816</accession>
<keyword evidence="4" id="KW-0238">DNA-binding</keyword>
<feature type="domain" description="RNA polymerase sigma-70 region 2" evidence="6">
    <location>
        <begin position="23"/>
        <end position="89"/>
    </location>
</feature>
<protein>
    <submittedName>
        <fullName evidence="8">RNA polymerase sigma factor sigW</fullName>
    </submittedName>
</protein>
<evidence type="ECO:0000259" key="7">
    <source>
        <dbReference type="Pfam" id="PF04545"/>
    </source>
</evidence>
<dbReference type="GO" id="GO:0006352">
    <property type="term" value="P:DNA-templated transcription initiation"/>
    <property type="evidence" value="ECO:0007669"/>
    <property type="project" value="InterPro"/>
</dbReference>